<evidence type="ECO:0000259" key="1">
    <source>
        <dbReference type="Pfam" id="PF17921"/>
    </source>
</evidence>
<keyword evidence="4" id="KW-1185">Reference proteome</keyword>
<protein>
    <submittedName>
        <fullName evidence="3">Uncharacterized protein LOC110248158</fullName>
    </submittedName>
</protein>
<gene>
    <name evidence="3" type="ORF">PACLA_8A082084</name>
</gene>
<comment type="caution">
    <text evidence="3">The sequence shown here is derived from an EMBL/GenBank/DDBJ whole genome shotgun (WGS) entry which is preliminary data.</text>
</comment>
<name>A0A6S7GPK3_PARCT</name>
<dbReference type="GO" id="GO:0003676">
    <property type="term" value="F:nucleic acid binding"/>
    <property type="evidence" value="ECO:0007669"/>
    <property type="project" value="InterPro"/>
</dbReference>
<dbReference type="InterPro" id="IPR040676">
    <property type="entry name" value="DUF5641"/>
</dbReference>
<proteinExistence type="predicted"/>
<evidence type="ECO:0000259" key="2">
    <source>
        <dbReference type="Pfam" id="PF18701"/>
    </source>
</evidence>
<feature type="domain" description="Integrase zinc-binding" evidence="1">
    <location>
        <begin position="115"/>
        <end position="164"/>
    </location>
</feature>
<dbReference type="Pfam" id="PF17921">
    <property type="entry name" value="Integrase_H2C2"/>
    <property type="match status" value="1"/>
</dbReference>
<dbReference type="InterPro" id="IPR012337">
    <property type="entry name" value="RNaseH-like_sf"/>
</dbReference>
<accession>A0A6S7GPK3</accession>
<dbReference type="InterPro" id="IPR041588">
    <property type="entry name" value="Integrase_H2C2"/>
</dbReference>
<reference evidence="3" key="1">
    <citation type="submission" date="2020-04" db="EMBL/GenBank/DDBJ databases">
        <authorList>
            <person name="Alioto T."/>
            <person name="Alioto T."/>
            <person name="Gomez Garrido J."/>
        </authorList>
    </citation>
    <scope>NUCLEOTIDE SEQUENCE</scope>
    <source>
        <strain evidence="3">A484AB</strain>
    </source>
</reference>
<dbReference type="Pfam" id="PF18701">
    <property type="entry name" value="DUF5641"/>
    <property type="match status" value="1"/>
</dbReference>
<feature type="domain" description="DUF5641" evidence="2">
    <location>
        <begin position="314"/>
        <end position="407"/>
    </location>
</feature>
<dbReference type="Gene3D" id="1.10.340.70">
    <property type="match status" value="1"/>
</dbReference>
<evidence type="ECO:0000313" key="3">
    <source>
        <dbReference type="EMBL" id="CAB3993555.1"/>
    </source>
</evidence>
<dbReference type="PANTHER" id="PTHR47331:SF5">
    <property type="entry name" value="RIBONUCLEASE H"/>
    <property type="match status" value="1"/>
</dbReference>
<dbReference type="SUPFAM" id="SSF53098">
    <property type="entry name" value="Ribonuclease H-like"/>
    <property type="match status" value="1"/>
</dbReference>
<dbReference type="Proteomes" id="UP001152795">
    <property type="component" value="Unassembled WGS sequence"/>
</dbReference>
<organism evidence="3 4">
    <name type="scientific">Paramuricea clavata</name>
    <name type="common">Red gorgonian</name>
    <name type="synonym">Violescent sea-whip</name>
    <dbReference type="NCBI Taxonomy" id="317549"/>
    <lineage>
        <taxon>Eukaryota</taxon>
        <taxon>Metazoa</taxon>
        <taxon>Cnidaria</taxon>
        <taxon>Anthozoa</taxon>
        <taxon>Octocorallia</taxon>
        <taxon>Malacalcyonacea</taxon>
        <taxon>Plexauridae</taxon>
        <taxon>Paramuricea</taxon>
    </lineage>
</organism>
<dbReference type="AlphaFoldDB" id="A0A6S7GPK3"/>
<dbReference type="InterPro" id="IPR036397">
    <property type="entry name" value="RNaseH_sf"/>
</dbReference>
<dbReference type="Gene3D" id="3.30.420.10">
    <property type="entry name" value="Ribonuclease H-like superfamily/Ribonuclease H"/>
    <property type="match status" value="1"/>
</dbReference>
<dbReference type="EMBL" id="CACRXK020002283">
    <property type="protein sequence ID" value="CAB3993555.1"/>
    <property type="molecule type" value="Genomic_DNA"/>
</dbReference>
<evidence type="ECO:0000313" key="4">
    <source>
        <dbReference type="Proteomes" id="UP001152795"/>
    </source>
</evidence>
<dbReference type="OrthoDB" id="5987922at2759"/>
<sequence>MTRNNAKKISEQKPRPITVDEMEKAEIVILKLAQNYSFSDEIAALKEVLAENHSDPRAKIRSEKKKVKTISSLFRLDPFIDRNGLLRVGGRLSKSRSLPEDLMHPVILPKKSHITTLVIRHSHEKVAHAGRGNTLNELRSKYWITNANSAVRHYISKCVRCRRLRAVVGEQMMADLPKDRVSPAPPFTYCAVDYFGPYFVKEGRKQLKRYGVLFTCLASRAIHLQTAISLESDSFICALRRFVARRGPVRQMRSDRGTNFIGAERELKSALEEMDHKRLQEISSKEFNADWLINWNRNPPAASHMGGEDVYLRKRWRRVQYMANIFWTRWKREYLQTLQARTKWNQPKRNIEIGDIVLIKDENTARNDWPMARVVNVRQDSKGFVRSATLKLSFSTQERPIDKLVLLMENDETLDGQNIK</sequence>
<dbReference type="PANTHER" id="PTHR47331">
    <property type="entry name" value="PHD-TYPE DOMAIN-CONTAINING PROTEIN"/>
    <property type="match status" value="1"/>
</dbReference>